<dbReference type="EMBL" id="FWFT01000006">
    <property type="protein sequence ID" value="SLN58858.1"/>
    <property type="molecule type" value="Genomic_DNA"/>
</dbReference>
<sequence length="312" mass="35336">MKDISAAFQFDLTNLAFEPWLDLLDDVSEEFGHFEPLGPDHSAAFIDAGRTLLVTFEAAPTVHKSNANHAPLGWQFVQSHGWSSLTVMSHNRQDWFRHDAVFGYFDRMIDDGFFDDFDQILFYGAGARAYAAAAFSVAAPDARALLIQPQATLDTDRAGWDKRFPQTRRLDFSTRYGYAPDMVETASDVWVIHDPDVLEDAVHAQMFDADHVHHLTARHVGPNADRAFMDVGVWADLVEQAMSGDLTPARYGAVWRARFNNLKYMRQLFDRLVSSDTHPRLLAWVCRAMTRDNDRPLFAQKLAELEAKGVKV</sequence>
<organism evidence="1 2">
    <name type="scientific">Pseudooctadecabacter jejudonensis</name>
    <dbReference type="NCBI Taxonomy" id="1391910"/>
    <lineage>
        <taxon>Bacteria</taxon>
        <taxon>Pseudomonadati</taxon>
        <taxon>Pseudomonadota</taxon>
        <taxon>Alphaproteobacteria</taxon>
        <taxon>Rhodobacterales</taxon>
        <taxon>Paracoccaceae</taxon>
        <taxon>Pseudooctadecabacter</taxon>
    </lineage>
</organism>
<dbReference type="Proteomes" id="UP000193623">
    <property type="component" value="Unassembled WGS sequence"/>
</dbReference>
<protein>
    <recommendedName>
        <fullName evidence="3">Phosphoadenosine phosphosulfate reductase</fullName>
    </recommendedName>
</protein>
<keyword evidence="2" id="KW-1185">Reference proteome</keyword>
<dbReference type="OrthoDB" id="7840273at2"/>
<name>A0A1Y5TF33_9RHOB</name>
<dbReference type="AlphaFoldDB" id="A0A1Y5TF33"/>
<reference evidence="1 2" key="1">
    <citation type="submission" date="2017-03" db="EMBL/GenBank/DDBJ databases">
        <authorList>
            <person name="Afonso C.L."/>
            <person name="Miller P.J."/>
            <person name="Scott M.A."/>
            <person name="Spackman E."/>
            <person name="Goraichik I."/>
            <person name="Dimitrov K.M."/>
            <person name="Suarez D.L."/>
            <person name="Swayne D.E."/>
        </authorList>
    </citation>
    <scope>NUCLEOTIDE SEQUENCE [LARGE SCALE GENOMIC DNA]</scope>
    <source>
        <strain evidence="1 2">CECT 8397</strain>
    </source>
</reference>
<evidence type="ECO:0008006" key="3">
    <source>
        <dbReference type="Google" id="ProtNLM"/>
    </source>
</evidence>
<dbReference type="RefSeq" id="WP_085865505.1">
    <property type="nucleotide sequence ID" value="NZ_FWFT01000006.1"/>
</dbReference>
<evidence type="ECO:0000313" key="2">
    <source>
        <dbReference type="Proteomes" id="UP000193623"/>
    </source>
</evidence>
<gene>
    <name evidence="1" type="ORF">PSJ8397_03116</name>
</gene>
<accession>A0A1Y5TF33</accession>
<evidence type="ECO:0000313" key="1">
    <source>
        <dbReference type="EMBL" id="SLN58858.1"/>
    </source>
</evidence>
<proteinExistence type="predicted"/>